<dbReference type="Proteomes" id="UP001144096">
    <property type="component" value="Unassembled WGS sequence"/>
</dbReference>
<dbReference type="Pfam" id="PF10067">
    <property type="entry name" value="DUF2306"/>
    <property type="match status" value="2"/>
</dbReference>
<gene>
    <name evidence="2" type="ORF">M8542_11795</name>
</gene>
<feature type="transmembrane region" description="Helical" evidence="1">
    <location>
        <begin position="41"/>
        <end position="64"/>
    </location>
</feature>
<organism evidence="2 3">
    <name type="scientific">Amycolatopsis iheyensis</name>
    <dbReference type="NCBI Taxonomy" id="2945988"/>
    <lineage>
        <taxon>Bacteria</taxon>
        <taxon>Bacillati</taxon>
        <taxon>Actinomycetota</taxon>
        <taxon>Actinomycetes</taxon>
        <taxon>Pseudonocardiales</taxon>
        <taxon>Pseudonocardiaceae</taxon>
        <taxon>Amycolatopsis</taxon>
    </lineage>
</organism>
<evidence type="ECO:0000313" key="3">
    <source>
        <dbReference type="Proteomes" id="UP001144096"/>
    </source>
</evidence>
<reference evidence="2" key="1">
    <citation type="submission" date="2022-06" db="EMBL/GenBank/DDBJ databases">
        <title>Amycolatopsis iheyaensis sp. nov., a new species of the genus Amycolatopsis isolated from soil in Iheya island, Japan.</title>
        <authorList>
            <person name="Ngamcharungchit C."/>
            <person name="Kanto H."/>
            <person name="Take A."/>
            <person name="Intra B."/>
            <person name="Matsumoto A."/>
            <person name="Panbangred W."/>
            <person name="Inahashi Y."/>
        </authorList>
    </citation>
    <scope>NUCLEOTIDE SEQUENCE</scope>
    <source>
        <strain evidence="2">OK19-0408</strain>
    </source>
</reference>
<keyword evidence="1" id="KW-1133">Transmembrane helix</keyword>
<feature type="transmembrane region" description="Helical" evidence="1">
    <location>
        <begin position="139"/>
        <end position="163"/>
    </location>
</feature>
<feature type="transmembrane region" description="Helical" evidence="1">
    <location>
        <begin position="76"/>
        <end position="98"/>
    </location>
</feature>
<dbReference type="EMBL" id="JAMXQV010000004">
    <property type="protein sequence ID" value="MCR6483498.1"/>
    <property type="molecule type" value="Genomic_DNA"/>
</dbReference>
<feature type="transmembrane region" description="Helical" evidence="1">
    <location>
        <begin position="175"/>
        <end position="192"/>
    </location>
</feature>
<accession>A0A9X2NA91</accession>
<keyword evidence="1" id="KW-0472">Membrane</keyword>
<dbReference type="AlphaFoldDB" id="A0A9X2NA91"/>
<name>A0A9X2NA91_9PSEU</name>
<proteinExistence type="predicted"/>
<feature type="transmembrane region" description="Helical" evidence="1">
    <location>
        <begin position="204"/>
        <end position="226"/>
    </location>
</feature>
<evidence type="ECO:0000256" key="1">
    <source>
        <dbReference type="SAM" id="Phobius"/>
    </source>
</evidence>
<feature type="transmembrane region" description="Helical" evidence="1">
    <location>
        <begin position="110"/>
        <end position="127"/>
    </location>
</feature>
<evidence type="ECO:0000313" key="2">
    <source>
        <dbReference type="EMBL" id="MCR6483498.1"/>
    </source>
</evidence>
<dbReference type="RefSeq" id="WP_257920114.1">
    <property type="nucleotide sequence ID" value="NZ_JAMXQV010000004.1"/>
</dbReference>
<feature type="transmembrane region" description="Helical" evidence="1">
    <location>
        <begin position="275"/>
        <end position="302"/>
    </location>
</feature>
<keyword evidence="3" id="KW-1185">Reference proteome</keyword>
<dbReference type="InterPro" id="IPR018750">
    <property type="entry name" value="DUF2306_membrane"/>
</dbReference>
<sequence>MLPLAVAVVATLLTMWPAYIDLDPAKASVPIPAGNHVKYPLLVLHVTFGSIALITAALQVWPWLRRRHPAVHRISGRVYIFAGVVPSAAMATGLVFVMGDDQGASWMSRVVLDALWVATTVIGYWKARQGRWAEHRRYMIYSFALTLDVFTARLLSFLLLAFTSAQVTSDEFLDMISWGAWTATLLGAFWWLERRRRSPKQAAPAGKLTAPVVVGAAVLAVVPFLPLDWLMSAVRHAGTPAGYASVLPWYSAFTALALVLGIVQCRPPRRIRSAAIHIHLFGAVLPAVVLGGVLLAAVGGGAGWNGRIYFEAFWLIATVVAYRMARQGRWAEYRRYRVYSLALALDAVSMRLLGVVLSIVAPNLDVPSYLDIVGWCGWIANLVIAHWWLARSERRTGSALPDPVEVPLRAGRALSR</sequence>
<protein>
    <submittedName>
        <fullName evidence="2">DUF2306 domain-containing protein</fullName>
    </submittedName>
</protein>
<comment type="caution">
    <text evidence="2">The sequence shown here is derived from an EMBL/GenBank/DDBJ whole genome shotgun (WGS) entry which is preliminary data.</text>
</comment>
<keyword evidence="1" id="KW-0812">Transmembrane</keyword>
<feature type="transmembrane region" description="Helical" evidence="1">
    <location>
        <begin position="372"/>
        <end position="390"/>
    </location>
</feature>
<feature type="transmembrane region" description="Helical" evidence="1">
    <location>
        <begin position="337"/>
        <end position="360"/>
    </location>
</feature>
<feature type="transmembrane region" description="Helical" evidence="1">
    <location>
        <begin position="308"/>
        <end position="325"/>
    </location>
</feature>
<feature type="transmembrane region" description="Helical" evidence="1">
    <location>
        <begin position="246"/>
        <end position="263"/>
    </location>
</feature>